<feature type="domain" description="PTS EIIA type-4" evidence="1">
    <location>
        <begin position="2"/>
        <end position="128"/>
    </location>
</feature>
<reference evidence="2" key="1">
    <citation type="submission" date="2020-11" db="EMBL/GenBank/DDBJ databases">
        <title>Azospira inquinata sp. nov.</title>
        <authorList>
            <person name="Moe W.M."/>
            <person name="Mikes M.C."/>
        </authorList>
    </citation>
    <scope>NUCLEOTIDE SEQUENCE</scope>
    <source>
        <strain evidence="2">Azo-3</strain>
    </source>
</reference>
<dbReference type="AlphaFoldDB" id="A0A975XVV1"/>
<evidence type="ECO:0000313" key="2">
    <source>
        <dbReference type="EMBL" id="QWT50236.1"/>
    </source>
</evidence>
<dbReference type="GO" id="GO:0009401">
    <property type="term" value="P:phosphoenolpyruvate-dependent sugar phosphotransferase system"/>
    <property type="evidence" value="ECO:0007669"/>
    <property type="project" value="InterPro"/>
</dbReference>
<dbReference type="PANTHER" id="PTHR33799:SF1">
    <property type="entry name" value="PTS SYSTEM MANNOSE-SPECIFIC EIIAB COMPONENT-RELATED"/>
    <property type="match status" value="1"/>
</dbReference>
<evidence type="ECO:0000313" key="3">
    <source>
        <dbReference type="Proteomes" id="UP000683428"/>
    </source>
</evidence>
<dbReference type="Pfam" id="PF03610">
    <property type="entry name" value="EIIA-man"/>
    <property type="match status" value="1"/>
</dbReference>
<dbReference type="InterPro" id="IPR051471">
    <property type="entry name" value="Bacterial_PTS_sugar_comp"/>
</dbReference>
<accession>A0A975XVV1</accession>
<dbReference type="EMBL" id="CP064782">
    <property type="protein sequence ID" value="QWT50236.1"/>
    <property type="molecule type" value="Genomic_DNA"/>
</dbReference>
<sequence>MQTGILIIAHGQLGQVLIDCASHILGRTPERLTALSAGHDEPREAFLALARREIGVLDEGNGVLILTDLFGATPSNFARELIHSGKVAALAGVSMPILLRALNDRNLPAAPLAARALTAAVECTAILE</sequence>
<dbReference type="PANTHER" id="PTHR33799">
    <property type="entry name" value="PTS PERMEASE-RELATED-RELATED"/>
    <property type="match status" value="1"/>
</dbReference>
<keyword evidence="3" id="KW-1185">Reference proteome</keyword>
<evidence type="ECO:0000259" key="1">
    <source>
        <dbReference type="PROSITE" id="PS51096"/>
    </source>
</evidence>
<gene>
    <name evidence="2" type="ORF">Azoinq_06520</name>
</gene>
<dbReference type="Proteomes" id="UP000683428">
    <property type="component" value="Chromosome"/>
</dbReference>
<organism evidence="2 3">
    <name type="scientific">Azospira inquinata</name>
    <dbReference type="NCBI Taxonomy" id="2785627"/>
    <lineage>
        <taxon>Bacteria</taxon>
        <taxon>Pseudomonadati</taxon>
        <taxon>Pseudomonadota</taxon>
        <taxon>Betaproteobacteria</taxon>
        <taxon>Rhodocyclales</taxon>
        <taxon>Rhodocyclaceae</taxon>
        <taxon>Azospira</taxon>
    </lineage>
</organism>
<proteinExistence type="predicted"/>
<protein>
    <submittedName>
        <fullName evidence="2">PTS fructose transporter subunit IIA</fullName>
    </submittedName>
</protein>
<dbReference type="InterPro" id="IPR004701">
    <property type="entry name" value="PTS_EIIA_man-typ"/>
</dbReference>
<dbReference type="RefSeq" id="WP_216130772.1">
    <property type="nucleotide sequence ID" value="NZ_CP064782.1"/>
</dbReference>
<dbReference type="PROSITE" id="PS51096">
    <property type="entry name" value="PTS_EIIA_TYPE_4"/>
    <property type="match status" value="1"/>
</dbReference>
<name>A0A975XVV1_9RHOO</name>
<dbReference type="KEGG" id="aiq:Azoinq_06520"/>
<dbReference type="GO" id="GO:0016020">
    <property type="term" value="C:membrane"/>
    <property type="evidence" value="ECO:0007669"/>
    <property type="project" value="InterPro"/>
</dbReference>